<feature type="compositionally biased region" description="Low complexity" evidence="1">
    <location>
        <begin position="399"/>
        <end position="409"/>
    </location>
</feature>
<evidence type="ECO:0008006" key="4">
    <source>
        <dbReference type="Google" id="ProtNLM"/>
    </source>
</evidence>
<accession>A0A7X2IMM4</accession>
<evidence type="ECO:0000313" key="2">
    <source>
        <dbReference type="EMBL" id="MRV72263.1"/>
    </source>
</evidence>
<sequence>MAGNDELVANGKDRIELGTTLKDGGPAAIGSIFAKAETNAATYQAIIRDIAVLRLRQAQVATGRVAEVDEALERTVAGEISKVAQQEGLDRNVLGPAIGQMLGDLKYADALALAPVMAKFAVGQKADAGASAALVARLNKDFGVDAKAMPVALSRLAAFSKDNGVEGTELVKAVQVLLDDLKFIGYTDTNAAQRALAMLHKGMDRYGSASSAASHIHQDLQKSLGNGSAAARQRAIAKVKNESDLKDGIETVDDDMLNRDQRAQRGLSGAKWQQTGDAVRDASVEVGNVLKPATDAAAGALKDLAVSAGALATENPAAVKVGAVAVTVVGTVLAAMAARSMASGVVSAGKGLFGNGKAAGGMAAGAAGSPQPVLVTNWPGGAGLGLDPGGGKGRKARRTAAASRAAARGQPRNAQMPQQLQRPPGMGTEIPARERGLAARARSLASRMPGRALARTAVSRAGLLVRGASLIGAAWGTYQAADAVLRGNSEAERKRGIKMGLAMAAGAVIGGVLVPGIGIAGGAAAGHALYQMFGTSEEEAKAEEKKRAGKASPGVVAPPASAVAAVPGNTPAKAAGAPSQPTAAARLSAVLPGAALAATAVTVDATRHGVGGVSATAAARESMPQANAISSQQLAPAGAPGKCQPCAPAMPQPAPQLHFNPNITVTVQGDVREPRRIAEELMPYLRQLFDQFQGQQQRSSLFDAPLTAGGIAT</sequence>
<dbReference type="Proteomes" id="UP000446768">
    <property type="component" value="Unassembled WGS sequence"/>
</dbReference>
<dbReference type="AlphaFoldDB" id="A0A7X2IMM4"/>
<dbReference type="RefSeq" id="WP_154373651.1">
    <property type="nucleotide sequence ID" value="NZ_WKJJ01000006.1"/>
</dbReference>
<dbReference type="EMBL" id="WKJJ01000006">
    <property type="protein sequence ID" value="MRV72263.1"/>
    <property type="molecule type" value="Genomic_DNA"/>
</dbReference>
<organism evidence="2 3">
    <name type="scientific">Pseudoduganella rivuli</name>
    <dbReference type="NCBI Taxonomy" id="2666085"/>
    <lineage>
        <taxon>Bacteria</taxon>
        <taxon>Pseudomonadati</taxon>
        <taxon>Pseudomonadota</taxon>
        <taxon>Betaproteobacteria</taxon>
        <taxon>Burkholderiales</taxon>
        <taxon>Oxalobacteraceae</taxon>
        <taxon>Telluria group</taxon>
        <taxon>Pseudoduganella</taxon>
    </lineage>
</organism>
<evidence type="ECO:0000313" key="3">
    <source>
        <dbReference type="Proteomes" id="UP000446768"/>
    </source>
</evidence>
<comment type="caution">
    <text evidence="2">The sequence shown here is derived from an EMBL/GenBank/DDBJ whole genome shotgun (WGS) entry which is preliminary data.</text>
</comment>
<protein>
    <recommendedName>
        <fullName evidence="4">Phage tail tape measure protein domain-containing protein</fullName>
    </recommendedName>
</protein>
<feature type="region of interest" description="Disordered" evidence="1">
    <location>
        <begin position="386"/>
        <end position="425"/>
    </location>
</feature>
<name>A0A7X2IMM4_9BURK</name>
<gene>
    <name evidence="2" type="ORF">GJ700_11110</name>
</gene>
<keyword evidence="3" id="KW-1185">Reference proteome</keyword>
<proteinExistence type="predicted"/>
<feature type="compositionally biased region" description="Polar residues" evidence="1">
    <location>
        <begin position="412"/>
        <end position="421"/>
    </location>
</feature>
<reference evidence="2 3" key="1">
    <citation type="submission" date="2019-11" db="EMBL/GenBank/DDBJ databases">
        <title>Novel species isolated from a subtropical stream in China.</title>
        <authorList>
            <person name="Lu H."/>
        </authorList>
    </citation>
    <scope>NUCLEOTIDE SEQUENCE [LARGE SCALE GENOMIC DNA]</scope>
    <source>
        <strain evidence="2 3">FT92W</strain>
    </source>
</reference>
<evidence type="ECO:0000256" key="1">
    <source>
        <dbReference type="SAM" id="MobiDB-lite"/>
    </source>
</evidence>